<dbReference type="SMART" id="SM00382">
    <property type="entry name" value="AAA"/>
    <property type="match status" value="2"/>
</dbReference>
<dbReference type="CTD" id="53434"/>
<keyword evidence="4" id="KW-0809">Transit peptide</keyword>
<dbReference type="SMART" id="SM00327">
    <property type="entry name" value="VWA"/>
    <property type="match status" value="1"/>
</dbReference>
<evidence type="ECO:0000256" key="4">
    <source>
        <dbReference type="ARBA" id="ARBA00022946"/>
    </source>
</evidence>
<dbReference type="FunFam" id="3.40.50.300:FF:000663">
    <property type="entry name" value="von Willebrand factor A domain containing 8"/>
    <property type="match status" value="1"/>
</dbReference>
<gene>
    <name evidence="11" type="primary">LOC113501696</name>
</gene>
<dbReference type="InterPro" id="IPR003593">
    <property type="entry name" value="AAA+_ATPase"/>
</dbReference>
<dbReference type="PANTHER" id="PTHR21610">
    <property type="entry name" value="VON WILLEBRAND FACTOR A DOMAIN-CONTAINING PROTEIN 8"/>
    <property type="match status" value="1"/>
</dbReference>
<keyword evidence="3" id="KW-0067">ATP-binding</keyword>
<dbReference type="KEGG" id="tnl:113501696"/>
<evidence type="ECO:0000256" key="1">
    <source>
        <dbReference type="ARBA" id="ARBA00004173"/>
    </source>
</evidence>
<feature type="domain" description="VWFA" evidence="9">
    <location>
        <begin position="1202"/>
        <end position="1384"/>
    </location>
</feature>
<comment type="function">
    <text evidence="6">Exhibits ATPase activity in vitro.</text>
</comment>
<feature type="compositionally biased region" description="Basic and acidic residues" evidence="8">
    <location>
        <begin position="1026"/>
        <end position="1050"/>
    </location>
</feature>
<protein>
    <recommendedName>
        <fullName evidence="7">von Willebrand factor A domain-containing protein 8</fullName>
    </recommendedName>
</protein>
<evidence type="ECO:0000256" key="2">
    <source>
        <dbReference type="ARBA" id="ARBA00022741"/>
    </source>
</evidence>
<evidence type="ECO:0000313" key="10">
    <source>
        <dbReference type="Proteomes" id="UP000322000"/>
    </source>
</evidence>
<dbReference type="SUPFAM" id="SSF53300">
    <property type="entry name" value="vWA-like"/>
    <property type="match status" value="1"/>
</dbReference>
<dbReference type="PROSITE" id="PS50234">
    <property type="entry name" value="VWFA"/>
    <property type="match status" value="1"/>
</dbReference>
<evidence type="ECO:0000256" key="6">
    <source>
        <dbReference type="ARBA" id="ARBA00055988"/>
    </source>
</evidence>
<accession>A0A7E5WDE9</accession>
<evidence type="ECO:0000256" key="3">
    <source>
        <dbReference type="ARBA" id="ARBA00022840"/>
    </source>
</evidence>
<dbReference type="GO" id="GO:0032991">
    <property type="term" value="C:protein-containing complex"/>
    <property type="evidence" value="ECO:0007669"/>
    <property type="project" value="UniProtKB-ARBA"/>
</dbReference>
<feature type="region of interest" description="Disordered" evidence="8">
    <location>
        <begin position="1026"/>
        <end position="1081"/>
    </location>
</feature>
<dbReference type="InterPro" id="IPR002035">
    <property type="entry name" value="VWF_A"/>
</dbReference>
<dbReference type="GO" id="GO:0016887">
    <property type="term" value="F:ATP hydrolysis activity"/>
    <property type="evidence" value="ECO:0007669"/>
    <property type="project" value="InterPro"/>
</dbReference>
<keyword evidence="10" id="KW-1185">Reference proteome</keyword>
<dbReference type="OrthoDB" id="5186at2759"/>
<evidence type="ECO:0000313" key="11">
    <source>
        <dbReference type="RefSeq" id="XP_026738694.1"/>
    </source>
</evidence>
<dbReference type="InParanoid" id="A0A7E5WDE9"/>
<dbReference type="Gene3D" id="3.40.50.410">
    <property type="entry name" value="von Willebrand factor, type A domain"/>
    <property type="match status" value="1"/>
</dbReference>
<dbReference type="PANTHER" id="PTHR21610:SF9">
    <property type="entry name" value="VON WILLEBRAND FACTOR A DOMAIN-CONTAINING PROTEIN 8"/>
    <property type="match status" value="1"/>
</dbReference>
<keyword evidence="2" id="KW-0547">Nucleotide-binding</keyword>
<dbReference type="Pfam" id="PF07728">
    <property type="entry name" value="AAA_5"/>
    <property type="match status" value="3"/>
</dbReference>
<dbReference type="Proteomes" id="UP000322000">
    <property type="component" value="Chromosome 16"/>
</dbReference>
<dbReference type="FunCoup" id="A0A7E5WDE9">
    <property type="interactions" value="1132"/>
</dbReference>
<dbReference type="GO" id="GO:0005524">
    <property type="term" value="F:ATP binding"/>
    <property type="evidence" value="ECO:0007669"/>
    <property type="project" value="UniProtKB-KW"/>
</dbReference>
<dbReference type="GeneID" id="113501696"/>
<evidence type="ECO:0000256" key="5">
    <source>
        <dbReference type="ARBA" id="ARBA00023128"/>
    </source>
</evidence>
<evidence type="ECO:0000256" key="7">
    <source>
        <dbReference type="ARBA" id="ARBA00070377"/>
    </source>
</evidence>
<name>A0A7E5WDE9_TRINI</name>
<dbReference type="GO" id="GO:0005739">
    <property type="term" value="C:mitochondrion"/>
    <property type="evidence" value="ECO:0007669"/>
    <property type="project" value="UniProtKB-SubCell"/>
</dbReference>
<keyword evidence="5" id="KW-0496">Mitochondrion</keyword>
<dbReference type="Gene3D" id="3.40.50.300">
    <property type="entry name" value="P-loop containing nucleotide triphosphate hydrolases"/>
    <property type="match status" value="3"/>
</dbReference>
<dbReference type="SUPFAM" id="SSF52540">
    <property type="entry name" value="P-loop containing nucleoside triphosphate hydrolases"/>
    <property type="match status" value="3"/>
</dbReference>
<dbReference type="InterPro" id="IPR039891">
    <property type="entry name" value="VWA8"/>
</dbReference>
<comment type="subcellular location">
    <subcellularLocation>
        <location evidence="1">Mitochondrion</location>
    </subcellularLocation>
</comment>
<organism evidence="10 11">
    <name type="scientific">Trichoplusia ni</name>
    <name type="common">Cabbage looper</name>
    <dbReference type="NCBI Taxonomy" id="7111"/>
    <lineage>
        <taxon>Eukaryota</taxon>
        <taxon>Metazoa</taxon>
        <taxon>Ecdysozoa</taxon>
        <taxon>Arthropoda</taxon>
        <taxon>Hexapoda</taxon>
        <taxon>Insecta</taxon>
        <taxon>Pterygota</taxon>
        <taxon>Neoptera</taxon>
        <taxon>Endopterygota</taxon>
        <taxon>Lepidoptera</taxon>
        <taxon>Glossata</taxon>
        <taxon>Ditrysia</taxon>
        <taxon>Noctuoidea</taxon>
        <taxon>Noctuidae</taxon>
        <taxon>Plusiinae</taxon>
        <taxon>Trichoplusia</taxon>
    </lineage>
</organism>
<dbReference type="InterPro" id="IPR027417">
    <property type="entry name" value="P-loop_NTPase"/>
</dbReference>
<dbReference type="RefSeq" id="XP_026738694.1">
    <property type="nucleotide sequence ID" value="XM_026882893.1"/>
</dbReference>
<dbReference type="InterPro" id="IPR011704">
    <property type="entry name" value="ATPase_dyneun-rel_AAA"/>
</dbReference>
<feature type="compositionally biased region" description="Gly residues" evidence="8">
    <location>
        <begin position="1056"/>
        <end position="1074"/>
    </location>
</feature>
<reference evidence="11" key="1">
    <citation type="submission" date="2025-08" db="UniProtKB">
        <authorList>
            <consortium name="RefSeq"/>
        </authorList>
    </citation>
    <scope>IDENTIFICATION</scope>
</reference>
<proteinExistence type="predicted"/>
<dbReference type="FunFam" id="3.40.50.300:FF:000587">
    <property type="entry name" value="von Willebrand factor A domain containing 8"/>
    <property type="match status" value="1"/>
</dbReference>
<evidence type="ECO:0000256" key="8">
    <source>
        <dbReference type="SAM" id="MobiDB-lite"/>
    </source>
</evidence>
<sequence>MYNPAVTVRRIDVLIRILGNRKQILAANPVRSYASEDKVTIGDISKEIKDPKKVEYVPRKYLTIEDAEIKSLSQSTLRNLRWMMQKDLLGQDMFLLGRPGPSRRKVALQYLELTQRELEYVALSRDTTEADLKQRREIQSSTAKYFDQSAVRAAVEGRVLVLEGIEKAERNVLPVLNNLLENREMHLEDGRFLVPASRYDKLLEEHGAEEVSKWRLVRVDENFRVIALGLPVPRYSGQPLDPPLRSRFQARDVATIGFGEHLNVLKDEAPQVDPVKLEQLLSAAYALISPELQQVSLPDFPVDSLQAAALILERNPNIPIHKLIYLLYPYNSFLSKEHVKNVEAVLHNLKINTSTKWNIAFQGVEFKGNQALVNMEIDGAKSQFSVPCGSRKTGEYNKYMIKTAYQSELLNELLLSHSVGDFCIIGPKGCGKSLLVAQLSSLLGYTIEPIVLYQDMTARDLVQQRTTLDNGDTVWRNSALVDAALKGHLAVLDGLHRIHASTLAVLHRLVHDRELQLHDGTRLLRQDRYDELLASGITEAQLEQNGVKKIHPAFRIVALAEPPVLGRGQQWLSPEILSLFIFHEMRNLSKSEEIFIINSLYGDISQPLHSIINLADELRRSEDSTLKNLSSSLSTRQLLRIASRMSKYPTDSAYETVQQTFLAKFLPNLARRALDGASQKLGIDPPRRFGIFGNNPSEAKVECSVKNNVLTIGNTSTKIFETDALTKVPDILFYDVPQHMRLLEWLLQDFLLGNHLLLVGNQGVGKNKIADRLLQLLNRPREYIQLHRDTTVQSLTVQPTVKDGVVVYEDSPLVKAVKYGHVLVVDEADKAPTHVTCILKTLVENGEMILSDGRRIVPKNLLDSSGGEVSSFIPVHDDFRMIVLANRPGFPFLGNDFFASLGDLFSCHAVDNPSIESEMELLRSYGPDVPHDVMKKLVQAFAILRDKADQGQLTYPYSTRELVNIVKHLQKYPGEDLATAIGNVFDFDRYSKDMADTLLEVLHSSGLPTEGVLEGRSKDALKKIQLTVDRHSGKDVSSPKHGKEDPKNEPHVGGNTWAGGTGGRDTAGLGGKGGPYRLDKGHDVHQLSDAEKDDIPEHVKQAARDMNRKAFEERLKEIQMSEYDAKLYGQFYRAVQPQIGALRGVLAELQAKKKERQWSRHQTSGELDDGKIIEGLAGERSIYRRRAEQEPPPGAPPERAKRLRLVLDVSGSMYRFNSYDGRLERSMEAVVLLTEAMKGYEARIRYDMLGHSGEDHALELVRVDRPPDNEKQRLQIIRTMHAHAQFCWSGDNTLPAAKHAISSLAAEDADEAIVLILSDANLRRYGIQPEELGTILTSDHRVQAHVIFIGSLGDEANSLLRRLPAGHAHVCMDVASLPQIMQQIFASSLLQSSSQ</sequence>
<dbReference type="InterPro" id="IPR036465">
    <property type="entry name" value="vWFA_dom_sf"/>
</dbReference>
<evidence type="ECO:0000259" key="9">
    <source>
        <dbReference type="PROSITE" id="PS50234"/>
    </source>
</evidence>